<dbReference type="RefSeq" id="WP_215885214.1">
    <property type="nucleotide sequence ID" value="NZ_JAAOMP010000172.1"/>
</dbReference>
<dbReference type="Proteomes" id="UP000755654">
    <property type="component" value="Unassembled WGS sequence"/>
</dbReference>
<protein>
    <submittedName>
        <fullName evidence="1">Uncharacterized protein</fullName>
    </submittedName>
</protein>
<gene>
    <name evidence="1" type="ORF">HAP95_16505</name>
</gene>
<reference evidence="1 2" key="1">
    <citation type="journal article" date="2021" name="ISME J.">
        <title>Genomic evolution of the class Acidithiobacillia: deep-branching Proteobacteria living in extreme acidic conditions.</title>
        <authorList>
            <person name="Moya-Beltran A."/>
            <person name="Beard S."/>
            <person name="Rojas-Villalobos C."/>
            <person name="Issotta F."/>
            <person name="Gallardo Y."/>
            <person name="Ulloa R."/>
            <person name="Giaveno A."/>
            <person name="Degli Esposti M."/>
            <person name="Johnson D.B."/>
            <person name="Quatrini R."/>
        </authorList>
    </citation>
    <scope>NUCLEOTIDE SEQUENCE [LARGE SCALE GENOMIC DNA]</scope>
    <source>
        <strain evidence="1 2">RW2</strain>
    </source>
</reference>
<evidence type="ECO:0000313" key="1">
    <source>
        <dbReference type="EMBL" id="MBU2761734.1"/>
    </source>
</evidence>
<proteinExistence type="predicted"/>
<evidence type="ECO:0000313" key="2">
    <source>
        <dbReference type="Proteomes" id="UP000755654"/>
    </source>
</evidence>
<comment type="caution">
    <text evidence="1">The sequence shown here is derived from an EMBL/GenBank/DDBJ whole genome shotgun (WGS) entry which is preliminary data.</text>
</comment>
<sequence>MEYTIILMLAVIILVIPWGGNPPPIEQLVDAFRQFYLDYSWNMSLP</sequence>
<keyword evidence="2" id="KW-1185">Reference proteome</keyword>
<dbReference type="EMBL" id="JAAOMP010000172">
    <property type="protein sequence ID" value="MBU2761734.1"/>
    <property type="molecule type" value="Genomic_DNA"/>
</dbReference>
<organism evidence="1 2">
    <name type="scientific">Acidithiobacillus sulfurivorans</name>
    <dbReference type="NCBI Taxonomy" id="1958756"/>
    <lineage>
        <taxon>Bacteria</taxon>
        <taxon>Pseudomonadati</taxon>
        <taxon>Pseudomonadota</taxon>
        <taxon>Acidithiobacillia</taxon>
        <taxon>Acidithiobacillales</taxon>
        <taxon>Acidithiobacillaceae</taxon>
        <taxon>Acidithiobacillus</taxon>
    </lineage>
</organism>
<name>A0ABS6A4R2_9PROT</name>
<accession>A0ABS6A4R2</accession>